<dbReference type="Pfam" id="PF04970">
    <property type="entry name" value="LRAT"/>
    <property type="match status" value="1"/>
</dbReference>
<evidence type="ECO:0000313" key="2">
    <source>
        <dbReference type="EMBL" id="MCD1127367.1"/>
    </source>
</evidence>
<dbReference type="RefSeq" id="WP_230611084.1">
    <property type="nucleotide sequence ID" value="NZ_JAJNAG010000050.1"/>
</dbReference>
<evidence type="ECO:0000259" key="1">
    <source>
        <dbReference type="Pfam" id="PF04970"/>
    </source>
</evidence>
<dbReference type="AlphaFoldDB" id="A0A9X1MYX7"/>
<proteinExistence type="predicted"/>
<protein>
    <recommendedName>
        <fullName evidence="1">LRAT domain-containing protein</fullName>
    </recommendedName>
</protein>
<accession>A0A9X1MYX7</accession>
<sequence>MLLNLIPFIPRFLMYRSLFSLAESFADNVMRDTVDEPATGGIVWCELAGGYATHSGIYIGSNRIVHLSGDGDVLCSDRKGFMARLDGLNPAMSMYTDCEGNMPVGNIAAAGRASRALGSRHHYHLITGNCHRFTATCLTGRPDNGVVLHRQLKQLQRGNTWRVWEG</sequence>
<organism evidence="2 3">
    <name type="scientific">Limnobaculum eriocheiris</name>
    <dbReference type="NCBI Taxonomy" id="2897391"/>
    <lineage>
        <taxon>Bacteria</taxon>
        <taxon>Pseudomonadati</taxon>
        <taxon>Pseudomonadota</taxon>
        <taxon>Gammaproteobacteria</taxon>
        <taxon>Enterobacterales</taxon>
        <taxon>Budviciaceae</taxon>
        <taxon>Limnobaculum</taxon>
    </lineage>
</organism>
<dbReference type="Proteomes" id="UP001139171">
    <property type="component" value="Unassembled WGS sequence"/>
</dbReference>
<comment type="caution">
    <text evidence="2">The sequence shown here is derived from an EMBL/GenBank/DDBJ whole genome shotgun (WGS) entry which is preliminary data.</text>
</comment>
<dbReference type="Gene3D" id="3.90.1720.10">
    <property type="entry name" value="endopeptidase domain like (from Nostoc punctiforme)"/>
    <property type="match status" value="1"/>
</dbReference>
<name>A0A9X1MYX7_9GAMM</name>
<feature type="domain" description="LRAT" evidence="1">
    <location>
        <begin position="49"/>
        <end position="142"/>
    </location>
</feature>
<gene>
    <name evidence="2" type="ORF">LPW36_15430</name>
</gene>
<dbReference type="InterPro" id="IPR038765">
    <property type="entry name" value="Papain-like_cys_pep_sf"/>
</dbReference>
<keyword evidence="3" id="KW-1185">Reference proteome</keyword>
<evidence type="ECO:0000313" key="3">
    <source>
        <dbReference type="Proteomes" id="UP001139171"/>
    </source>
</evidence>
<dbReference type="InterPro" id="IPR007053">
    <property type="entry name" value="LRAT_dom"/>
</dbReference>
<reference evidence="2" key="1">
    <citation type="submission" date="2021-11" db="EMBL/GenBank/DDBJ databases">
        <title>Jinshanibacter sp. isolated from one year old Eriocheir sinensis.</title>
        <authorList>
            <person name="Li J.-Y."/>
            <person name="He W."/>
            <person name="Gao T.-H."/>
        </authorList>
    </citation>
    <scope>NUCLEOTIDE SEQUENCE</scope>
    <source>
        <strain evidence="2">LJY008</strain>
    </source>
</reference>
<dbReference type="SUPFAM" id="SSF54001">
    <property type="entry name" value="Cysteine proteinases"/>
    <property type="match status" value="1"/>
</dbReference>
<dbReference type="EMBL" id="JAJNAG010000050">
    <property type="protein sequence ID" value="MCD1127367.1"/>
    <property type="molecule type" value="Genomic_DNA"/>
</dbReference>